<feature type="non-terminal residue" evidence="1">
    <location>
        <position position="94"/>
    </location>
</feature>
<sequence>LSFLVSDSDTGELVYHPDLLDDPELRSGKHRTLMTFPSYMTSVIDYVRPSDLKKELNEKFHEMFPLVQLSLSKLRSLKHDMHRVAHIKVCLQSH</sequence>
<name>A0AAD9PG83_RIDPI</name>
<protein>
    <submittedName>
        <fullName evidence="1">Uncharacterized protein</fullName>
    </submittedName>
</protein>
<dbReference type="Proteomes" id="UP001209878">
    <property type="component" value="Unassembled WGS sequence"/>
</dbReference>
<dbReference type="GO" id="GO:0051726">
    <property type="term" value="P:regulation of cell cycle"/>
    <property type="evidence" value="ECO:0007669"/>
    <property type="project" value="InterPro"/>
</dbReference>
<gene>
    <name evidence="1" type="ORF">NP493_4g12018</name>
</gene>
<dbReference type="AlphaFoldDB" id="A0AAD9PG83"/>
<proteinExistence type="predicted"/>
<comment type="caution">
    <text evidence="1">The sequence shown here is derived from an EMBL/GenBank/DDBJ whole genome shotgun (WGS) entry which is preliminary data.</text>
</comment>
<dbReference type="EMBL" id="JAODUO010000004">
    <property type="protein sequence ID" value="KAK2193978.1"/>
    <property type="molecule type" value="Genomic_DNA"/>
</dbReference>
<evidence type="ECO:0000313" key="2">
    <source>
        <dbReference type="Proteomes" id="UP001209878"/>
    </source>
</evidence>
<keyword evidence="2" id="KW-1185">Reference proteome</keyword>
<accession>A0AAD9PG83</accession>
<dbReference type="PANTHER" id="PTHR22896">
    <property type="entry name" value="CDK5 AND ABL1 ENZYME SUBSTRATE 1"/>
    <property type="match status" value="1"/>
</dbReference>
<dbReference type="InterPro" id="IPR012388">
    <property type="entry name" value="CABLES1/2"/>
</dbReference>
<reference evidence="1" key="1">
    <citation type="journal article" date="2023" name="Mol. Biol. Evol.">
        <title>Third-Generation Sequencing Reveals the Adaptive Role of the Epigenome in Three Deep-Sea Polychaetes.</title>
        <authorList>
            <person name="Perez M."/>
            <person name="Aroh O."/>
            <person name="Sun Y."/>
            <person name="Lan Y."/>
            <person name="Juniper S.K."/>
            <person name="Young C.R."/>
            <person name="Angers B."/>
            <person name="Qian P.Y."/>
        </authorList>
    </citation>
    <scope>NUCLEOTIDE SEQUENCE</scope>
    <source>
        <strain evidence="1">R07B-5</strain>
    </source>
</reference>
<organism evidence="1 2">
    <name type="scientific">Ridgeia piscesae</name>
    <name type="common">Tubeworm</name>
    <dbReference type="NCBI Taxonomy" id="27915"/>
    <lineage>
        <taxon>Eukaryota</taxon>
        <taxon>Metazoa</taxon>
        <taxon>Spiralia</taxon>
        <taxon>Lophotrochozoa</taxon>
        <taxon>Annelida</taxon>
        <taxon>Polychaeta</taxon>
        <taxon>Sedentaria</taxon>
        <taxon>Canalipalpata</taxon>
        <taxon>Sabellida</taxon>
        <taxon>Siboglinidae</taxon>
        <taxon>Ridgeia</taxon>
    </lineage>
</organism>
<dbReference type="PANTHER" id="PTHR22896:SF0">
    <property type="entry name" value="CYCLIN N-TERMINAL DOMAIN-CONTAINING PROTEIN"/>
    <property type="match status" value="1"/>
</dbReference>
<evidence type="ECO:0000313" key="1">
    <source>
        <dbReference type="EMBL" id="KAK2193978.1"/>
    </source>
</evidence>